<accession>A0AAP0WYE0</accession>
<keyword evidence="2" id="KW-0472">Membrane</keyword>
<evidence type="ECO:0000256" key="2">
    <source>
        <dbReference type="SAM" id="Phobius"/>
    </source>
</evidence>
<dbReference type="PANTHER" id="PTHR34188">
    <property type="entry name" value="OS01G0299500 PROTEIN"/>
    <property type="match status" value="1"/>
</dbReference>
<feature type="transmembrane region" description="Helical" evidence="2">
    <location>
        <begin position="166"/>
        <end position="184"/>
    </location>
</feature>
<protein>
    <recommendedName>
        <fullName evidence="5">Transmembrane protein</fullName>
    </recommendedName>
</protein>
<keyword evidence="2" id="KW-0812">Transmembrane</keyword>
<evidence type="ECO:0000256" key="1">
    <source>
        <dbReference type="SAM" id="MobiDB-lite"/>
    </source>
</evidence>
<dbReference type="PANTHER" id="PTHR34188:SF5">
    <property type="entry name" value="OS05G0131900 PROTEIN"/>
    <property type="match status" value="1"/>
</dbReference>
<evidence type="ECO:0000313" key="3">
    <source>
        <dbReference type="EMBL" id="KAK9281711.1"/>
    </source>
</evidence>
<keyword evidence="2" id="KW-1133">Transmembrane helix</keyword>
<evidence type="ECO:0008006" key="5">
    <source>
        <dbReference type="Google" id="ProtNLM"/>
    </source>
</evidence>
<dbReference type="AlphaFoldDB" id="A0AAP0WYE0"/>
<proteinExistence type="predicted"/>
<feature type="region of interest" description="Disordered" evidence="1">
    <location>
        <begin position="104"/>
        <end position="126"/>
    </location>
</feature>
<reference evidence="3 4" key="1">
    <citation type="journal article" date="2024" name="Plant J.">
        <title>Genome sequences and population genomics reveal climatic adaptation and genomic divergence between two closely related sweetgum species.</title>
        <authorList>
            <person name="Xu W.Q."/>
            <person name="Ren C.Q."/>
            <person name="Zhang X.Y."/>
            <person name="Comes H.P."/>
            <person name="Liu X.H."/>
            <person name="Li Y.G."/>
            <person name="Kettle C.J."/>
            <person name="Jalonen R."/>
            <person name="Gaisberger H."/>
            <person name="Ma Y.Z."/>
            <person name="Qiu Y.X."/>
        </authorList>
    </citation>
    <scope>NUCLEOTIDE SEQUENCE [LARGE SCALE GENOMIC DNA]</scope>
    <source>
        <strain evidence="3">Hangzhou</strain>
    </source>
</reference>
<name>A0AAP0WYE0_LIQFO</name>
<keyword evidence="4" id="KW-1185">Reference proteome</keyword>
<dbReference type="Proteomes" id="UP001415857">
    <property type="component" value="Unassembled WGS sequence"/>
</dbReference>
<sequence>MHYMASADRDLENGGTTSEEDGNEDPVLGCRQTNKLFSSVLSGFPSANGSYRSEYDIKSCSNFAKFGDVATENVELLIDRSLGGEGSREHVALVEKKCVREKCKKTDSKRPAKPPRPPKGPSLDAADQKLVREISELAMKKRARIERVKLLKKMRAAKASSSSSTLSAMVITLLFCLVIIFQGISSRSSSSMRHQGSPEPAVTAREALISVQYYKTPSANEGNVPSSTSLNFGEHISGSRSREAR</sequence>
<organism evidence="3 4">
    <name type="scientific">Liquidambar formosana</name>
    <name type="common">Formosan gum</name>
    <dbReference type="NCBI Taxonomy" id="63359"/>
    <lineage>
        <taxon>Eukaryota</taxon>
        <taxon>Viridiplantae</taxon>
        <taxon>Streptophyta</taxon>
        <taxon>Embryophyta</taxon>
        <taxon>Tracheophyta</taxon>
        <taxon>Spermatophyta</taxon>
        <taxon>Magnoliopsida</taxon>
        <taxon>eudicotyledons</taxon>
        <taxon>Gunneridae</taxon>
        <taxon>Pentapetalae</taxon>
        <taxon>Saxifragales</taxon>
        <taxon>Altingiaceae</taxon>
        <taxon>Liquidambar</taxon>
    </lineage>
</organism>
<feature type="region of interest" description="Disordered" evidence="1">
    <location>
        <begin position="219"/>
        <end position="245"/>
    </location>
</feature>
<feature type="compositionally biased region" description="Polar residues" evidence="1">
    <location>
        <begin position="219"/>
        <end position="231"/>
    </location>
</feature>
<feature type="region of interest" description="Disordered" evidence="1">
    <location>
        <begin position="1"/>
        <end position="29"/>
    </location>
</feature>
<dbReference type="EMBL" id="JBBPBK010000007">
    <property type="protein sequence ID" value="KAK9281711.1"/>
    <property type="molecule type" value="Genomic_DNA"/>
</dbReference>
<gene>
    <name evidence="3" type="ORF">L1049_004615</name>
</gene>
<comment type="caution">
    <text evidence="3">The sequence shown here is derived from an EMBL/GenBank/DDBJ whole genome shotgun (WGS) entry which is preliminary data.</text>
</comment>
<evidence type="ECO:0000313" key="4">
    <source>
        <dbReference type="Proteomes" id="UP001415857"/>
    </source>
</evidence>